<protein>
    <recommendedName>
        <fullName evidence="6">Ig-like domain-containing protein</fullName>
    </recommendedName>
</protein>
<sequence>MLLAAAGGQGPPECREQAVSVNRALQLQPEKPPQGWTKVDWKMILDEHKKQRILTAGKDKNVSYAMGNFSGRAVLQWETLSLRISPVTAADSGVYEADFEDPSGHVTSVCFRVSVWEPVRPPRLEARVLHRERGWCNLSLVCTVPGAGDVSYSWSCTGDPLGALEHRPRLHLQVRGDADPAVCRCNASNPVSGSTASTDIAAACRAVASGLFSIVPWWAVAVSLGLALAISVALVVIWYWRRKRGKDPPGGPVEQTLTIYEEVGKPQTSRDPNGTSEATVGGNTIYAVISTKTQRASHPQEPQTCTIYSTVQPPRKPEMYLGHRGGVGIALFFVAWEPLKRMGSRAEVRLAKFQLRLSASAQQDPSLEVVGAVHGEAYLSPSLQNKVSYHQTHWRRNNAVKIASRDSRGKVQYPNSTYKGRLELFPNSTLKISRLQKNDSSIYQVYLEDEMGKEHIQKILLTVYDLVPKPTVNAKVIRNDPEQCEVTLKCSVGLEGVTYEWIPPKKLPLEGARASEQYVSFNPSIETYTCKVSNPVSSNYALLTYRHPCSWTGESSAAASCTTTSVLVLGHLLLLLFFLALA</sequence>
<reference evidence="7 8" key="1">
    <citation type="journal article" date="2023" name="J. Hered.">
        <title>Chromosome-level genome of the wood stork (Mycteria americana) provides insight into avian chromosome evolution.</title>
        <authorList>
            <person name="Flamio R. Jr."/>
            <person name="Ramstad K.M."/>
        </authorList>
    </citation>
    <scope>NUCLEOTIDE SEQUENCE [LARGE SCALE GENOMIC DNA]</scope>
    <source>
        <strain evidence="7">JAX WOST 10</strain>
    </source>
</reference>
<evidence type="ECO:0000259" key="6">
    <source>
        <dbReference type="PROSITE" id="PS50835"/>
    </source>
</evidence>
<dbReference type="InterPro" id="IPR024303">
    <property type="entry name" value="NK_rcpt_2B4_Ig_dom"/>
</dbReference>
<feature type="domain" description="Ig-like" evidence="6">
    <location>
        <begin position="468"/>
        <end position="544"/>
    </location>
</feature>
<dbReference type="Proteomes" id="UP001333110">
    <property type="component" value="Unassembled WGS sequence"/>
</dbReference>
<dbReference type="GO" id="GO:0009897">
    <property type="term" value="C:external side of plasma membrane"/>
    <property type="evidence" value="ECO:0007669"/>
    <property type="project" value="TreeGrafter"/>
</dbReference>
<dbReference type="InterPro" id="IPR036179">
    <property type="entry name" value="Ig-like_dom_sf"/>
</dbReference>
<gene>
    <name evidence="7" type="ORF">QYF61_023641</name>
</gene>
<dbReference type="SMART" id="SM00409">
    <property type="entry name" value="IG"/>
    <property type="match status" value="2"/>
</dbReference>
<keyword evidence="5" id="KW-0812">Transmembrane</keyword>
<evidence type="ECO:0000256" key="2">
    <source>
        <dbReference type="ARBA" id="ARBA00022729"/>
    </source>
</evidence>
<keyword evidence="5" id="KW-1133">Transmembrane helix</keyword>
<evidence type="ECO:0000256" key="4">
    <source>
        <dbReference type="ARBA" id="ARBA00023180"/>
    </source>
</evidence>
<comment type="caution">
    <text evidence="7">The sequence shown here is derived from an EMBL/GenBank/DDBJ whole genome shotgun (WGS) entry which is preliminary data.</text>
</comment>
<keyword evidence="2" id="KW-0732">Signal</keyword>
<dbReference type="PROSITE" id="PS50835">
    <property type="entry name" value="IG_LIKE"/>
    <property type="match status" value="1"/>
</dbReference>
<keyword evidence="8" id="KW-1185">Reference proteome</keyword>
<dbReference type="SUPFAM" id="SSF48726">
    <property type="entry name" value="Immunoglobulin"/>
    <property type="match status" value="2"/>
</dbReference>
<dbReference type="InterPro" id="IPR013783">
    <property type="entry name" value="Ig-like_fold"/>
</dbReference>
<dbReference type="InterPro" id="IPR007110">
    <property type="entry name" value="Ig-like_dom"/>
</dbReference>
<evidence type="ECO:0000256" key="5">
    <source>
        <dbReference type="SAM" id="Phobius"/>
    </source>
</evidence>
<evidence type="ECO:0000313" key="8">
    <source>
        <dbReference type="Proteomes" id="UP001333110"/>
    </source>
</evidence>
<dbReference type="Gene3D" id="2.60.40.10">
    <property type="entry name" value="Immunoglobulins"/>
    <property type="match status" value="4"/>
</dbReference>
<comment type="subcellular location">
    <subcellularLocation>
        <location evidence="1">Membrane</location>
    </subcellularLocation>
</comment>
<name>A0AAN7MCV2_MYCAM</name>
<proteinExistence type="predicted"/>
<dbReference type="GO" id="GO:0002323">
    <property type="term" value="P:natural killer cell activation involved in immune response"/>
    <property type="evidence" value="ECO:0007669"/>
    <property type="project" value="TreeGrafter"/>
</dbReference>
<dbReference type="InterPro" id="IPR015631">
    <property type="entry name" value="CD2/SLAM_rcpt"/>
</dbReference>
<feature type="transmembrane region" description="Helical" evidence="5">
    <location>
        <begin position="556"/>
        <end position="581"/>
    </location>
</feature>
<dbReference type="AlphaFoldDB" id="A0AAN7MCV2"/>
<feature type="transmembrane region" description="Helical" evidence="5">
    <location>
        <begin position="217"/>
        <end position="240"/>
    </location>
</feature>
<dbReference type="GO" id="GO:0042288">
    <property type="term" value="F:MHC class I protein binding"/>
    <property type="evidence" value="ECO:0007669"/>
    <property type="project" value="TreeGrafter"/>
</dbReference>
<evidence type="ECO:0000313" key="7">
    <source>
        <dbReference type="EMBL" id="KAK4807808.1"/>
    </source>
</evidence>
<keyword evidence="3 5" id="KW-0472">Membrane</keyword>
<organism evidence="7 8">
    <name type="scientific">Mycteria americana</name>
    <name type="common">Wood stork</name>
    <dbReference type="NCBI Taxonomy" id="33587"/>
    <lineage>
        <taxon>Eukaryota</taxon>
        <taxon>Metazoa</taxon>
        <taxon>Chordata</taxon>
        <taxon>Craniata</taxon>
        <taxon>Vertebrata</taxon>
        <taxon>Euteleostomi</taxon>
        <taxon>Archelosauria</taxon>
        <taxon>Archosauria</taxon>
        <taxon>Dinosauria</taxon>
        <taxon>Saurischia</taxon>
        <taxon>Theropoda</taxon>
        <taxon>Coelurosauria</taxon>
        <taxon>Aves</taxon>
        <taxon>Neognathae</taxon>
        <taxon>Neoaves</taxon>
        <taxon>Aequornithes</taxon>
        <taxon>Ciconiiformes</taxon>
        <taxon>Ciconiidae</taxon>
        <taxon>Mycteria</taxon>
    </lineage>
</organism>
<dbReference type="PANTHER" id="PTHR12080">
    <property type="entry name" value="SIGNALING LYMPHOCYTIC ACTIVATION MOLECULE"/>
    <property type="match status" value="1"/>
</dbReference>
<dbReference type="EMBL" id="JAUNZN010000028">
    <property type="protein sequence ID" value="KAK4807808.1"/>
    <property type="molecule type" value="Genomic_DNA"/>
</dbReference>
<evidence type="ECO:0000256" key="3">
    <source>
        <dbReference type="ARBA" id="ARBA00023136"/>
    </source>
</evidence>
<dbReference type="InterPro" id="IPR003599">
    <property type="entry name" value="Ig_sub"/>
</dbReference>
<evidence type="ECO:0000256" key="1">
    <source>
        <dbReference type="ARBA" id="ARBA00004370"/>
    </source>
</evidence>
<dbReference type="Pfam" id="PF11465">
    <property type="entry name" value="Receptor_2B4"/>
    <property type="match status" value="1"/>
</dbReference>
<dbReference type="PANTHER" id="PTHR12080:SF18">
    <property type="entry name" value="SLAM FAMILY MEMBER 9"/>
    <property type="match status" value="1"/>
</dbReference>
<accession>A0AAN7MCV2</accession>
<keyword evidence="4" id="KW-0325">Glycoprotein</keyword>